<keyword evidence="5 8" id="KW-0012">Acyltransferase</keyword>
<evidence type="ECO:0000259" key="7">
    <source>
        <dbReference type="PROSITE" id="PS51186"/>
    </source>
</evidence>
<comment type="caution">
    <text evidence="8">The sequence shown here is derived from an EMBL/GenBank/DDBJ whole genome shotgun (WGS) entry which is preliminary data.</text>
</comment>
<accession>A0ABU9UCG5</accession>
<keyword evidence="9" id="KW-1185">Reference proteome</keyword>
<dbReference type="RefSeq" id="WP_420069801.1">
    <property type="nucleotide sequence ID" value="NZ_JBCHKQ010000003.1"/>
</dbReference>
<comment type="pathway">
    <text evidence="1">Amino-acid biosynthesis; L-arginine biosynthesis; N(2)-acetyl-L-ornithine from L-glutamate: step 1/4.</text>
</comment>
<sequence>MKLQKHIELIREVFHYLRRYNGAVFVIKVDYGVLSEERAFMLVSDIALLKQAGIHVVLVPGAKQRIDQVCSQYGISWEEKDGIRISSDEAMPFIEMAAFDVSTRLMTILTGHGINAVVGNWVRALGLGVIDGVDYMRTGRVDRVDIEPVNKLLKDGLVPIFPCVGWNSRGKAYNISSNELAMTIASQLAADKLFYVLDSFDFSSSALIIPPDVETGEGGVISKLTVSQAEQLCAINPKGTPGLEHISHAAAACRSGVERVHIVDGRVDGALLKEIFSNVGMGLMVHSHEFESIRPMAEEDIPDVLRIMEPLIEQGILLPRSREQMLREYRSFYVYDIDGSVHACAALYLYGSDGELGGLAVDSAYAGSGIGSKLTRFIIEQARSAGLKRLFALTTRAVDWFESLGFSLTSPDSLPEERKARYTSSRKSRVYVLNL</sequence>
<dbReference type="PIRSF" id="PIRSF000423">
    <property type="entry name" value="ArgA"/>
    <property type="match status" value="1"/>
</dbReference>
<evidence type="ECO:0000256" key="6">
    <source>
        <dbReference type="ARBA" id="ARBA00048372"/>
    </source>
</evidence>
<dbReference type="SUPFAM" id="SSF55729">
    <property type="entry name" value="Acyl-CoA N-acyltransferases (Nat)"/>
    <property type="match status" value="1"/>
</dbReference>
<evidence type="ECO:0000256" key="1">
    <source>
        <dbReference type="ARBA" id="ARBA00004925"/>
    </source>
</evidence>
<organism evidence="8 9">
    <name type="scientific">Rarispira pelagica</name>
    <dbReference type="NCBI Taxonomy" id="3141764"/>
    <lineage>
        <taxon>Bacteria</taxon>
        <taxon>Pseudomonadati</taxon>
        <taxon>Spirochaetota</taxon>
        <taxon>Spirochaetia</taxon>
        <taxon>Winmispirales</taxon>
        <taxon>Winmispiraceae</taxon>
        <taxon>Rarispira</taxon>
    </lineage>
</organism>
<dbReference type="InterPro" id="IPR036393">
    <property type="entry name" value="AceGlu_kinase-like_sf"/>
</dbReference>
<dbReference type="InterPro" id="IPR016181">
    <property type="entry name" value="Acyl_CoA_acyltransferase"/>
</dbReference>
<dbReference type="Gene3D" id="3.40.630.30">
    <property type="match status" value="1"/>
</dbReference>
<evidence type="ECO:0000256" key="5">
    <source>
        <dbReference type="ARBA" id="ARBA00023315"/>
    </source>
</evidence>
<evidence type="ECO:0000313" key="9">
    <source>
        <dbReference type="Proteomes" id="UP001466331"/>
    </source>
</evidence>
<dbReference type="InterPro" id="IPR001048">
    <property type="entry name" value="Asp/Glu/Uridylate_kinase"/>
</dbReference>
<dbReference type="PROSITE" id="PS51186">
    <property type="entry name" value="GNAT"/>
    <property type="match status" value="1"/>
</dbReference>
<protein>
    <recommendedName>
        <fullName evidence="3">amino-acid N-acetyltransferase</fullName>
        <ecNumber evidence="3">2.3.1.1</ecNumber>
    </recommendedName>
</protein>
<feature type="domain" description="N-acetyltransferase" evidence="7">
    <location>
        <begin position="291"/>
        <end position="435"/>
    </location>
</feature>
<comment type="similarity">
    <text evidence="2">Belongs to the acetyltransferase family. ArgA subfamily.</text>
</comment>
<dbReference type="EMBL" id="JBCHKQ010000003">
    <property type="protein sequence ID" value="MEM5948350.1"/>
    <property type="molecule type" value="Genomic_DNA"/>
</dbReference>
<evidence type="ECO:0000256" key="4">
    <source>
        <dbReference type="ARBA" id="ARBA00022679"/>
    </source>
</evidence>
<dbReference type="SUPFAM" id="SSF53633">
    <property type="entry name" value="Carbamate kinase-like"/>
    <property type="match status" value="1"/>
</dbReference>
<dbReference type="Gene3D" id="3.40.1160.10">
    <property type="entry name" value="Acetylglutamate kinase-like"/>
    <property type="match status" value="1"/>
</dbReference>
<dbReference type="InterPro" id="IPR010167">
    <property type="entry name" value="NH2A_AcTrfase"/>
</dbReference>
<dbReference type="InterPro" id="IPR000182">
    <property type="entry name" value="GNAT_dom"/>
</dbReference>
<dbReference type="NCBIfam" id="TIGR01890">
    <property type="entry name" value="N-Ac-Glu-synth"/>
    <property type="match status" value="1"/>
</dbReference>
<dbReference type="HAMAP" id="MF_01105">
    <property type="entry name" value="N_acetyl_glu_synth"/>
    <property type="match status" value="1"/>
</dbReference>
<dbReference type="PANTHER" id="PTHR30602">
    <property type="entry name" value="AMINO-ACID ACETYLTRANSFERASE"/>
    <property type="match status" value="1"/>
</dbReference>
<evidence type="ECO:0000256" key="3">
    <source>
        <dbReference type="ARBA" id="ARBA00012697"/>
    </source>
</evidence>
<dbReference type="GO" id="GO:0016746">
    <property type="term" value="F:acyltransferase activity"/>
    <property type="evidence" value="ECO:0007669"/>
    <property type="project" value="UniProtKB-KW"/>
</dbReference>
<dbReference type="Proteomes" id="UP001466331">
    <property type="component" value="Unassembled WGS sequence"/>
</dbReference>
<dbReference type="EC" id="2.3.1.1" evidence="3"/>
<keyword evidence="4 8" id="KW-0808">Transferase</keyword>
<dbReference type="Pfam" id="PF00696">
    <property type="entry name" value="AA_kinase"/>
    <property type="match status" value="1"/>
</dbReference>
<evidence type="ECO:0000313" key="8">
    <source>
        <dbReference type="EMBL" id="MEM5948350.1"/>
    </source>
</evidence>
<dbReference type="PANTHER" id="PTHR30602:SF12">
    <property type="entry name" value="AMINO-ACID ACETYLTRANSFERASE NAGS1, CHLOROPLASTIC-RELATED"/>
    <property type="match status" value="1"/>
</dbReference>
<proteinExistence type="inferred from homology"/>
<reference evidence="8 9" key="1">
    <citation type="submission" date="2024-03" db="EMBL/GenBank/DDBJ databases">
        <title>Ignisphaera cupida sp. nov., a hyperthermophilic hydrolytic archaeon from a hot spring of Kamchatka, and proposal of Ignisphaeraceae fam. nov.</title>
        <authorList>
            <person name="Podosokorskaya O.A."/>
            <person name="Elcheninov A.G."/>
            <person name="Maltseva A.I."/>
            <person name="Zayulina K.S."/>
            <person name="Novikov A."/>
            <person name="Merkel A.Y."/>
        </authorList>
    </citation>
    <scope>NUCLEOTIDE SEQUENCE [LARGE SCALE GENOMIC DNA]</scope>
    <source>
        <strain evidence="8 9">38H-sp</strain>
    </source>
</reference>
<gene>
    <name evidence="8" type="primary">argA</name>
    <name evidence="8" type="ORF">WKV44_07315</name>
</gene>
<name>A0ABU9UCG5_9SPIR</name>
<comment type="catalytic activity">
    <reaction evidence="6">
        <text>L-glutamate + acetyl-CoA = N-acetyl-L-glutamate + CoA + H(+)</text>
        <dbReference type="Rhea" id="RHEA:24292"/>
        <dbReference type="ChEBI" id="CHEBI:15378"/>
        <dbReference type="ChEBI" id="CHEBI:29985"/>
        <dbReference type="ChEBI" id="CHEBI:44337"/>
        <dbReference type="ChEBI" id="CHEBI:57287"/>
        <dbReference type="ChEBI" id="CHEBI:57288"/>
        <dbReference type="EC" id="2.3.1.1"/>
    </reaction>
</comment>
<dbReference type="CDD" id="cd04301">
    <property type="entry name" value="NAT_SF"/>
    <property type="match status" value="1"/>
</dbReference>
<dbReference type="Pfam" id="PF00583">
    <property type="entry name" value="Acetyltransf_1"/>
    <property type="match status" value="1"/>
</dbReference>
<evidence type="ECO:0000256" key="2">
    <source>
        <dbReference type="ARBA" id="ARBA00009145"/>
    </source>
</evidence>